<evidence type="ECO:0000313" key="1">
    <source>
        <dbReference type="EMBL" id="BET02846.1"/>
    </source>
</evidence>
<dbReference type="Proteomes" id="UP001307889">
    <property type="component" value="Chromosome 14"/>
</dbReference>
<reference evidence="1 2" key="1">
    <citation type="submission" date="2023-09" db="EMBL/GenBank/DDBJ databases">
        <title>Nesidiocoris tenuis whole genome shotgun sequence.</title>
        <authorList>
            <person name="Shibata T."/>
            <person name="Shimoda M."/>
            <person name="Kobayashi T."/>
            <person name="Uehara T."/>
        </authorList>
    </citation>
    <scope>NUCLEOTIDE SEQUENCE [LARGE SCALE GENOMIC DNA]</scope>
    <source>
        <strain evidence="1 2">Japan</strain>
    </source>
</reference>
<protein>
    <submittedName>
        <fullName evidence="1">Uncharacterized protein</fullName>
    </submittedName>
</protein>
<sequence>MRKWQFESESCWKMFNKVFIAFLVVVAASMVVGQGVDAGGKVGFTFGGSAGIGGGAGLAPSLVATDEGTGHNLQGAGGGAKADAELGVSGDFGGVIGRN</sequence>
<evidence type="ECO:0000313" key="2">
    <source>
        <dbReference type="Proteomes" id="UP001307889"/>
    </source>
</evidence>
<organism evidence="1 2">
    <name type="scientific">Nesidiocoris tenuis</name>
    <dbReference type="NCBI Taxonomy" id="355587"/>
    <lineage>
        <taxon>Eukaryota</taxon>
        <taxon>Metazoa</taxon>
        <taxon>Ecdysozoa</taxon>
        <taxon>Arthropoda</taxon>
        <taxon>Hexapoda</taxon>
        <taxon>Insecta</taxon>
        <taxon>Pterygota</taxon>
        <taxon>Neoptera</taxon>
        <taxon>Paraneoptera</taxon>
        <taxon>Hemiptera</taxon>
        <taxon>Heteroptera</taxon>
        <taxon>Panheteroptera</taxon>
        <taxon>Cimicomorpha</taxon>
        <taxon>Miridae</taxon>
        <taxon>Dicyphina</taxon>
        <taxon>Nesidiocoris</taxon>
    </lineage>
</organism>
<gene>
    <name evidence="1" type="ORF">NTJ_15666</name>
</gene>
<keyword evidence="2" id="KW-1185">Reference proteome</keyword>
<dbReference type="EMBL" id="AP028922">
    <property type="protein sequence ID" value="BET02846.1"/>
    <property type="molecule type" value="Genomic_DNA"/>
</dbReference>
<proteinExistence type="predicted"/>
<name>A0ABN7BEP9_9HEMI</name>
<accession>A0ABN7BEP9</accession>